<accession>A0A4R0N9I7</accession>
<dbReference type="InterPro" id="IPR029044">
    <property type="entry name" value="Nucleotide-diphossugar_trans"/>
</dbReference>
<comment type="caution">
    <text evidence="2">The sequence shown here is derived from an EMBL/GenBank/DDBJ whole genome shotgun (WGS) entry which is preliminary data.</text>
</comment>
<feature type="domain" description="Glycosyltransferase 2-like" evidence="1">
    <location>
        <begin position="3"/>
        <end position="128"/>
    </location>
</feature>
<gene>
    <name evidence="2" type="ORF">EZ437_20760</name>
</gene>
<dbReference type="EMBL" id="SJSL01000010">
    <property type="protein sequence ID" value="TCC96820.1"/>
    <property type="molecule type" value="Genomic_DNA"/>
</dbReference>
<evidence type="ECO:0000313" key="3">
    <source>
        <dbReference type="Proteomes" id="UP000293347"/>
    </source>
</evidence>
<reference evidence="2 3" key="1">
    <citation type="submission" date="2019-02" db="EMBL/GenBank/DDBJ databases">
        <title>Pedobacter sp. RP-1-14 sp. nov., isolated from Arctic soil.</title>
        <authorList>
            <person name="Dahal R.H."/>
        </authorList>
    </citation>
    <scope>NUCLEOTIDE SEQUENCE [LARGE SCALE GENOMIC DNA]</scope>
    <source>
        <strain evidence="2 3">RP-1-14</strain>
    </source>
</reference>
<dbReference type="Gene3D" id="3.90.550.10">
    <property type="entry name" value="Spore Coat Polysaccharide Biosynthesis Protein SpsA, Chain A"/>
    <property type="match status" value="1"/>
</dbReference>
<dbReference type="RefSeq" id="WP_131598054.1">
    <property type="nucleotide sequence ID" value="NZ_SJSL01000010.1"/>
</dbReference>
<name>A0A4R0N9I7_9SPHI</name>
<evidence type="ECO:0000313" key="2">
    <source>
        <dbReference type="EMBL" id="TCC96820.1"/>
    </source>
</evidence>
<dbReference type="OrthoDB" id="6638511at2"/>
<keyword evidence="3" id="KW-1185">Reference proteome</keyword>
<keyword evidence="2" id="KW-0808">Transferase</keyword>
<dbReference type="InterPro" id="IPR001173">
    <property type="entry name" value="Glyco_trans_2-like"/>
</dbReference>
<dbReference type="SUPFAM" id="SSF53448">
    <property type="entry name" value="Nucleotide-diphospho-sugar transferases"/>
    <property type="match status" value="1"/>
</dbReference>
<dbReference type="PANTHER" id="PTHR22916">
    <property type="entry name" value="GLYCOSYLTRANSFERASE"/>
    <property type="match status" value="1"/>
</dbReference>
<evidence type="ECO:0000259" key="1">
    <source>
        <dbReference type="Pfam" id="PF00535"/>
    </source>
</evidence>
<dbReference type="PANTHER" id="PTHR22916:SF3">
    <property type="entry name" value="UDP-GLCNAC:BETAGAL BETA-1,3-N-ACETYLGLUCOSAMINYLTRANSFERASE-LIKE PROTEIN 1"/>
    <property type="match status" value="1"/>
</dbReference>
<proteinExistence type="predicted"/>
<sequence length="247" mass="28761">MISIISATYNCSAFIEQTIMSVQQQTYPDWEMIIIDDSSTDNTLDFIKAASLADTRIKYLVNDENMGPAKTRNRGIEMATGNYMAFLDGDDLWLPEFLAVSLDFMEKNNYRFIFSSYRRVDVELNPLYEDFIVPKKVSYHSLLKTCPISCLTAVINIGVTGKFYMPDIAKRQDYGLWLSILRKVDFAYGIQQPLAIYRMRKNSISRNKYKAMLYVWKVYRDLEKLDPLYSSYLMVNYVINGLKKYGR</sequence>
<dbReference type="Pfam" id="PF00535">
    <property type="entry name" value="Glycos_transf_2"/>
    <property type="match status" value="1"/>
</dbReference>
<dbReference type="GO" id="GO:0016758">
    <property type="term" value="F:hexosyltransferase activity"/>
    <property type="evidence" value="ECO:0007669"/>
    <property type="project" value="UniProtKB-ARBA"/>
</dbReference>
<dbReference type="Proteomes" id="UP000293347">
    <property type="component" value="Unassembled WGS sequence"/>
</dbReference>
<dbReference type="AlphaFoldDB" id="A0A4R0N9I7"/>
<protein>
    <submittedName>
        <fullName evidence="2">Glycosyltransferase family 2 protein</fullName>
    </submittedName>
</protein>
<dbReference type="CDD" id="cd00761">
    <property type="entry name" value="Glyco_tranf_GTA_type"/>
    <property type="match status" value="1"/>
</dbReference>
<organism evidence="2 3">
    <name type="scientific">Pedobacter psychroterrae</name>
    <dbReference type="NCBI Taxonomy" id="2530453"/>
    <lineage>
        <taxon>Bacteria</taxon>
        <taxon>Pseudomonadati</taxon>
        <taxon>Bacteroidota</taxon>
        <taxon>Sphingobacteriia</taxon>
        <taxon>Sphingobacteriales</taxon>
        <taxon>Sphingobacteriaceae</taxon>
        <taxon>Pedobacter</taxon>
    </lineage>
</organism>